<dbReference type="Proteomes" id="UP000297595">
    <property type="component" value="Unassembled WGS sequence"/>
</dbReference>
<sequence length="77" mass="9011">MKKTVEKSPFLTTSLFFPFFFLLLLLLSQLQFDSRTRRRTKVRKPKENPGRSLILTSQLGPGPGLYFAVHFHKKENE</sequence>
<protein>
    <submittedName>
        <fullName evidence="1">Uncharacterized protein</fullName>
    </submittedName>
</protein>
<evidence type="ECO:0000313" key="2">
    <source>
        <dbReference type="Proteomes" id="UP000297595"/>
    </source>
</evidence>
<name>A0A7C8PJ50_ORBOL</name>
<proteinExistence type="predicted"/>
<dbReference type="AlphaFoldDB" id="A0A7C8PJ50"/>
<dbReference type="EMBL" id="SOZJ01000001">
    <property type="protein sequence ID" value="TGJ74750.1"/>
    <property type="molecule type" value="Genomic_DNA"/>
</dbReference>
<evidence type="ECO:0000313" key="1">
    <source>
        <dbReference type="EMBL" id="TGJ74750.1"/>
    </source>
</evidence>
<accession>A0A7C8PJ50</accession>
<gene>
    <name evidence="1" type="ORF">EYR41_001716</name>
</gene>
<reference evidence="1 2" key="1">
    <citation type="submission" date="2019-03" db="EMBL/GenBank/DDBJ databases">
        <title>Nematode-trapping fungi genome.</title>
        <authorList>
            <person name="Vidal-Diez De Ulzurrun G."/>
        </authorList>
    </citation>
    <scope>NUCLEOTIDE SEQUENCE [LARGE SCALE GENOMIC DNA]</scope>
    <source>
        <strain evidence="1 2">TWF154</strain>
    </source>
</reference>
<comment type="caution">
    <text evidence="1">The sequence shown here is derived from an EMBL/GenBank/DDBJ whole genome shotgun (WGS) entry which is preliminary data.</text>
</comment>
<organism evidence="1 2">
    <name type="scientific">Orbilia oligospora</name>
    <name type="common">Nematode-trapping fungus</name>
    <name type="synonym">Arthrobotrys oligospora</name>
    <dbReference type="NCBI Taxonomy" id="2813651"/>
    <lineage>
        <taxon>Eukaryota</taxon>
        <taxon>Fungi</taxon>
        <taxon>Dikarya</taxon>
        <taxon>Ascomycota</taxon>
        <taxon>Pezizomycotina</taxon>
        <taxon>Orbiliomycetes</taxon>
        <taxon>Orbiliales</taxon>
        <taxon>Orbiliaceae</taxon>
        <taxon>Orbilia</taxon>
    </lineage>
</organism>